<organism evidence="4 5">
    <name type="scientific">Dreissena polymorpha</name>
    <name type="common">Zebra mussel</name>
    <name type="synonym">Mytilus polymorpha</name>
    <dbReference type="NCBI Taxonomy" id="45954"/>
    <lineage>
        <taxon>Eukaryota</taxon>
        <taxon>Metazoa</taxon>
        <taxon>Spiralia</taxon>
        <taxon>Lophotrochozoa</taxon>
        <taxon>Mollusca</taxon>
        <taxon>Bivalvia</taxon>
        <taxon>Autobranchia</taxon>
        <taxon>Heteroconchia</taxon>
        <taxon>Euheterodonta</taxon>
        <taxon>Imparidentia</taxon>
        <taxon>Neoheterodontei</taxon>
        <taxon>Myida</taxon>
        <taxon>Dreissenoidea</taxon>
        <taxon>Dreissenidae</taxon>
        <taxon>Dreissena</taxon>
    </lineage>
</organism>
<dbReference type="AlphaFoldDB" id="A0A9D4ITR3"/>
<evidence type="ECO:0000256" key="1">
    <source>
        <dbReference type="PROSITE-ProRule" id="PRU00047"/>
    </source>
</evidence>
<dbReference type="SUPFAM" id="SSF57756">
    <property type="entry name" value="Retrovirus zinc finger-like domains"/>
    <property type="match status" value="1"/>
</dbReference>
<feature type="region of interest" description="Disordered" evidence="2">
    <location>
        <begin position="1"/>
        <end position="57"/>
    </location>
</feature>
<dbReference type="Gene3D" id="4.10.60.10">
    <property type="entry name" value="Zinc finger, CCHC-type"/>
    <property type="match status" value="1"/>
</dbReference>
<evidence type="ECO:0000313" key="5">
    <source>
        <dbReference type="Proteomes" id="UP000828390"/>
    </source>
</evidence>
<evidence type="ECO:0000259" key="3">
    <source>
        <dbReference type="PROSITE" id="PS50158"/>
    </source>
</evidence>
<dbReference type="Proteomes" id="UP000828390">
    <property type="component" value="Unassembled WGS sequence"/>
</dbReference>
<feature type="compositionally biased region" description="Basic and acidic residues" evidence="2">
    <location>
        <begin position="46"/>
        <end position="57"/>
    </location>
</feature>
<feature type="compositionally biased region" description="Basic and acidic residues" evidence="2">
    <location>
        <begin position="99"/>
        <end position="108"/>
    </location>
</feature>
<proteinExistence type="predicted"/>
<dbReference type="PROSITE" id="PS50158">
    <property type="entry name" value="ZF_CCHC"/>
    <property type="match status" value="1"/>
</dbReference>
<feature type="region of interest" description="Disordered" evidence="2">
    <location>
        <begin position="99"/>
        <end position="136"/>
    </location>
</feature>
<keyword evidence="1" id="KW-0479">Metal-binding</keyword>
<feature type="compositionally biased region" description="Polar residues" evidence="2">
    <location>
        <begin position="109"/>
        <end position="122"/>
    </location>
</feature>
<protein>
    <recommendedName>
        <fullName evidence="3">CCHC-type domain-containing protein</fullName>
    </recommendedName>
</protein>
<dbReference type="GO" id="GO:0003676">
    <property type="term" value="F:nucleic acid binding"/>
    <property type="evidence" value="ECO:0007669"/>
    <property type="project" value="InterPro"/>
</dbReference>
<comment type="caution">
    <text evidence="4">The sequence shown here is derived from an EMBL/GenBank/DDBJ whole genome shotgun (WGS) entry which is preliminary data.</text>
</comment>
<dbReference type="SMART" id="SM00343">
    <property type="entry name" value="ZnF_C2HC"/>
    <property type="match status" value="1"/>
</dbReference>
<name>A0A9D4ITR3_DREPO</name>
<feature type="compositionally biased region" description="Basic residues" evidence="2">
    <location>
        <begin position="1"/>
        <end position="12"/>
    </location>
</feature>
<gene>
    <name evidence="4" type="ORF">DPMN_165965</name>
</gene>
<accession>A0A9D4ITR3</accession>
<dbReference type="GO" id="GO:0008270">
    <property type="term" value="F:zinc ion binding"/>
    <property type="evidence" value="ECO:0007669"/>
    <property type="project" value="UniProtKB-KW"/>
</dbReference>
<reference evidence="4" key="2">
    <citation type="submission" date="2020-11" db="EMBL/GenBank/DDBJ databases">
        <authorList>
            <person name="McCartney M.A."/>
            <person name="Auch B."/>
            <person name="Kono T."/>
            <person name="Mallez S."/>
            <person name="Becker A."/>
            <person name="Gohl D.M."/>
            <person name="Silverstein K.A.T."/>
            <person name="Koren S."/>
            <person name="Bechman K.B."/>
            <person name="Herman A."/>
            <person name="Abrahante J.E."/>
            <person name="Garbe J."/>
        </authorList>
    </citation>
    <scope>NUCLEOTIDE SEQUENCE</scope>
    <source>
        <strain evidence="4">Duluth1</strain>
        <tissue evidence="4">Whole animal</tissue>
    </source>
</reference>
<evidence type="ECO:0000313" key="4">
    <source>
        <dbReference type="EMBL" id="KAH3787836.1"/>
    </source>
</evidence>
<dbReference type="InterPro" id="IPR036875">
    <property type="entry name" value="Znf_CCHC_sf"/>
</dbReference>
<sequence length="136" mass="15858">MHKDSRRNRSGARRVSDDGECMQDTNIEETIRRSSHNVSYKTRPFKSNEEKEAESKIKEHLKARIEQPETLRMKPRTIMKRQDAECYSCHEKRHFARECPTKQNRSRETNSPIIDPINTSPLNARGPAHVAKGRSE</sequence>
<evidence type="ECO:0000256" key="2">
    <source>
        <dbReference type="SAM" id="MobiDB-lite"/>
    </source>
</evidence>
<keyword evidence="5" id="KW-1185">Reference proteome</keyword>
<keyword evidence="1" id="KW-0862">Zinc</keyword>
<feature type="domain" description="CCHC-type" evidence="3">
    <location>
        <begin position="86"/>
        <end position="100"/>
    </location>
</feature>
<dbReference type="InterPro" id="IPR001878">
    <property type="entry name" value="Znf_CCHC"/>
</dbReference>
<keyword evidence="1" id="KW-0863">Zinc-finger</keyword>
<dbReference type="EMBL" id="JAIWYP010000008">
    <property type="protein sequence ID" value="KAH3787836.1"/>
    <property type="molecule type" value="Genomic_DNA"/>
</dbReference>
<reference evidence="4" key="1">
    <citation type="journal article" date="2019" name="bioRxiv">
        <title>The Genome of the Zebra Mussel, Dreissena polymorpha: A Resource for Invasive Species Research.</title>
        <authorList>
            <person name="McCartney M.A."/>
            <person name="Auch B."/>
            <person name="Kono T."/>
            <person name="Mallez S."/>
            <person name="Zhang Y."/>
            <person name="Obille A."/>
            <person name="Becker A."/>
            <person name="Abrahante J.E."/>
            <person name="Garbe J."/>
            <person name="Badalamenti J.P."/>
            <person name="Herman A."/>
            <person name="Mangelson H."/>
            <person name="Liachko I."/>
            <person name="Sullivan S."/>
            <person name="Sone E.D."/>
            <person name="Koren S."/>
            <person name="Silverstein K.A.T."/>
            <person name="Beckman K.B."/>
            <person name="Gohl D.M."/>
        </authorList>
    </citation>
    <scope>NUCLEOTIDE SEQUENCE</scope>
    <source>
        <strain evidence="4">Duluth1</strain>
        <tissue evidence="4">Whole animal</tissue>
    </source>
</reference>